<evidence type="ECO:0000259" key="2">
    <source>
        <dbReference type="Pfam" id="PF00857"/>
    </source>
</evidence>
<evidence type="ECO:0000256" key="1">
    <source>
        <dbReference type="ARBA" id="ARBA00022801"/>
    </source>
</evidence>
<feature type="domain" description="Isochorismatase-like" evidence="2">
    <location>
        <begin position="25"/>
        <end position="163"/>
    </location>
</feature>
<keyword evidence="1" id="KW-0378">Hydrolase</keyword>
<dbReference type="PANTHER" id="PTHR43540:SF15">
    <property type="entry name" value="BLR5631 PROTEIN"/>
    <property type="match status" value="1"/>
</dbReference>
<accession>A0A1M5GF17</accession>
<reference evidence="4" key="1">
    <citation type="submission" date="2016-11" db="EMBL/GenBank/DDBJ databases">
        <authorList>
            <person name="Varghese N."/>
            <person name="Submissions S."/>
        </authorList>
    </citation>
    <scope>NUCLEOTIDE SEQUENCE [LARGE SCALE GENOMIC DNA]</scope>
    <source>
        <strain evidence="4">DSM 21264</strain>
    </source>
</reference>
<dbReference type="InterPro" id="IPR000868">
    <property type="entry name" value="Isochorismatase-like_dom"/>
</dbReference>
<dbReference type="RefSeq" id="WP_072962837.1">
    <property type="nucleotide sequence ID" value="NZ_FQUH01000024.1"/>
</dbReference>
<dbReference type="Gene3D" id="3.40.50.850">
    <property type="entry name" value="Isochorismatase-like"/>
    <property type="match status" value="1"/>
</dbReference>
<dbReference type="SUPFAM" id="SSF52499">
    <property type="entry name" value="Isochorismatase-like hydrolases"/>
    <property type="match status" value="1"/>
</dbReference>
<dbReference type="Pfam" id="PF00857">
    <property type="entry name" value="Isochorismatase"/>
    <property type="match status" value="1"/>
</dbReference>
<organism evidence="3 4">
    <name type="scientific">Vibrio gazogenes DSM 21264 = NBRC 103151</name>
    <dbReference type="NCBI Taxonomy" id="1123492"/>
    <lineage>
        <taxon>Bacteria</taxon>
        <taxon>Pseudomonadati</taxon>
        <taxon>Pseudomonadota</taxon>
        <taxon>Gammaproteobacteria</taxon>
        <taxon>Vibrionales</taxon>
        <taxon>Vibrionaceae</taxon>
        <taxon>Vibrio</taxon>
    </lineage>
</organism>
<keyword evidence="4" id="KW-1185">Reference proteome</keyword>
<name>A0A1M5GF17_VIBGA</name>
<evidence type="ECO:0000313" key="4">
    <source>
        <dbReference type="Proteomes" id="UP000184159"/>
    </source>
</evidence>
<dbReference type="AlphaFoldDB" id="A0A1M5GF17"/>
<sequence length="199" mass="21842">MTQLNTLRNIAGLQEHKVDWNNASVLFVDYQNEYVDGVLSLGKAGKTALENAEKLLETARSKNAPVFHILHKASSASPVFNCDSPLSDAIDVVKPNDNETVVHKTLPNSFFNTDLEEMLQLTGRKQLIILGFMSHMCVTATTIKAVELGYDVIVCEDACATRPLPDLSGNPIDEKLIHLVSMAALSDRYASIQPLNNFA</sequence>
<dbReference type="InterPro" id="IPR050272">
    <property type="entry name" value="Isochorismatase-like_hydrls"/>
</dbReference>
<evidence type="ECO:0000313" key="3">
    <source>
        <dbReference type="EMBL" id="SHG02092.1"/>
    </source>
</evidence>
<proteinExistence type="predicted"/>
<dbReference type="GO" id="GO:0016787">
    <property type="term" value="F:hydrolase activity"/>
    <property type="evidence" value="ECO:0007669"/>
    <property type="project" value="UniProtKB-KW"/>
</dbReference>
<gene>
    <name evidence="3" type="ORF">SAMN02745781_03776</name>
</gene>
<protein>
    <submittedName>
        <fullName evidence="3">Nicotinamidase-related amidase</fullName>
    </submittedName>
</protein>
<dbReference type="Proteomes" id="UP000184159">
    <property type="component" value="Unassembled WGS sequence"/>
</dbReference>
<dbReference type="EMBL" id="FQUH01000024">
    <property type="protein sequence ID" value="SHG02092.1"/>
    <property type="molecule type" value="Genomic_DNA"/>
</dbReference>
<dbReference type="PANTHER" id="PTHR43540">
    <property type="entry name" value="PEROXYUREIDOACRYLATE/UREIDOACRYLATE AMIDOHYDROLASE-RELATED"/>
    <property type="match status" value="1"/>
</dbReference>
<dbReference type="InterPro" id="IPR036380">
    <property type="entry name" value="Isochorismatase-like_sf"/>
</dbReference>